<comment type="caution">
    <text evidence="1">The sequence shown here is derived from an EMBL/GenBank/DDBJ whole genome shotgun (WGS) entry which is preliminary data.</text>
</comment>
<dbReference type="GeneID" id="80908948"/>
<dbReference type="RefSeq" id="XP_056071462.1">
    <property type="nucleotide sequence ID" value="XM_056214195.1"/>
</dbReference>
<dbReference type="AlphaFoldDB" id="A0A9W8XMU5"/>
<protein>
    <recommendedName>
        <fullName evidence="3">F-box domain-containing protein</fullName>
    </recommendedName>
</protein>
<organism evidence="1 2">
    <name type="scientific">Didymosphaeria variabile</name>
    <dbReference type="NCBI Taxonomy" id="1932322"/>
    <lineage>
        <taxon>Eukaryota</taxon>
        <taxon>Fungi</taxon>
        <taxon>Dikarya</taxon>
        <taxon>Ascomycota</taxon>
        <taxon>Pezizomycotina</taxon>
        <taxon>Dothideomycetes</taxon>
        <taxon>Pleosporomycetidae</taxon>
        <taxon>Pleosporales</taxon>
        <taxon>Massarineae</taxon>
        <taxon>Didymosphaeriaceae</taxon>
        <taxon>Didymosphaeria</taxon>
    </lineage>
</organism>
<reference evidence="1" key="1">
    <citation type="submission" date="2022-10" db="EMBL/GenBank/DDBJ databases">
        <title>Tapping the CABI collections for fungal endophytes: first genome assemblies for Collariella, Neodidymelliopsis, Ascochyta clinopodiicola, Didymella pomorum, Didymosphaeria variabile, Neocosmospora piperis and Neocucurbitaria cava.</title>
        <authorList>
            <person name="Hill R."/>
        </authorList>
    </citation>
    <scope>NUCLEOTIDE SEQUENCE</scope>
    <source>
        <strain evidence="1">IMI 356815</strain>
    </source>
</reference>
<name>A0A9W8XMU5_9PLEO</name>
<keyword evidence="2" id="KW-1185">Reference proteome</keyword>
<evidence type="ECO:0000313" key="1">
    <source>
        <dbReference type="EMBL" id="KAJ4353688.1"/>
    </source>
</evidence>
<evidence type="ECO:0000313" key="2">
    <source>
        <dbReference type="Proteomes" id="UP001140513"/>
    </source>
</evidence>
<proteinExistence type="predicted"/>
<evidence type="ECO:0008006" key="3">
    <source>
        <dbReference type="Google" id="ProtNLM"/>
    </source>
</evidence>
<gene>
    <name evidence="1" type="ORF">N0V89_005418</name>
</gene>
<dbReference type="OrthoDB" id="5279008at2759"/>
<dbReference type="EMBL" id="JAPEUX010000004">
    <property type="protein sequence ID" value="KAJ4353688.1"/>
    <property type="molecule type" value="Genomic_DNA"/>
</dbReference>
<dbReference type="CDD" id="cd09917">
    <property type="entry name" value="F-box_SF"/>
    <property type="match status" value="1"/>
</dbReference>
<dbReference type="Proteomes" id="UP001140513">
    <property type="component" value="Unassembled WGS sequence"/>
</dbReference>
<sequence length="483" mass="54964">MDRPALAPSSPDADLLSDLPTETITSICEYLDGNDMNNFRLASRTIHAKTYRGFFDYHFEVTHVTFTREGLERLVGFAKDPKISPSVKAIELILVAFPNRGKQCLTGKSVIIEERDGQIEIWEDGESTTKMQQGSAEKPGVKTPQKTLRRARRRIYSHYQHDLNNIRRRGVDVELLTEALRHLPALKNIWLVDSIPDYQQVWGLRKIIIGLGMMPFSASMRSWVPPKHNSYESRFEVERELKAIGAHGVGVVLGAIYRSRITFSGGLILKGVPYDIEFSKTPDSRQLSPSATPSKTFAMSQIAEMKYLSRIRFLHVVTFHYAQRRDAADPHDAYRFEWLYQILPSMISLEFLGIQCGDPIHEAANLGILEDLNQRSITLPKLYCLLMDNMGIETPALISFLDAHRGTLRRLHLDNINLCVVVPMDGLGDSTLLLLVPWLERNNWNIFGYCFMNTNLISYNPNILEFREGFRAVRGIRDIPLGS</sequence>
<dbReference type="InterPro" id="IPR036047">
    <property type="entry name" value="F-box-like_dom_sf"/>
</dbReference>
<dbReference type="SUPFAM" id="SSF81383">
    <property type="entry name" value="F-box domain"/>
    <property type="match status" value="1"/>
</dbReference>
<accession>A0A9W8XMU5</accession>